<evidence type="ECO:0000256" key="7">
    <source>
        <dbReference type="ARBA" id="ARBA00022842"/>
    </source>
</evidence>
<evidence type="ECO:0000256" key="6">
    <source>
        <dbReference type="ARBA" id="ARBA00022827"/>
    </source>
</evidence>
<dbReference type="AlphaFoldDB" id="A0AAE2V8H6"/>
<dbReference type="SUPFAM" id="SSF143631">
    <property type="entry name" value="ApbE-like"/>
    <property type="match status" value="1"/>
</dbReference>
<comment type="cofactor">
    <cofactor evidence="11">
        <name>Mg(2+)</name>
        <dbReference type="ChEBI" id="CHEBI:18420"/>
    </cofactor>
    <cofactor evidence="11">
        <name>Mn(2+)</name>
        <dbReference type="ChEBI" id="CHEBI:29035"/>
    </cofactor>
    <text evidence="11">Magnesium. Can also use manganese.</text>
</comment>
<evidence type="ECO:0000256" key="9">
    <source>
        <dbReference type="ARBA" id="ARBA00048540"/>
    </source>
</evidence>
<dbReference type="Gene3D" id="3.10.520.10">
    <property type="entry name" value="ApbE-like domains"/>
    <property type="match status" value="1"/>
</dbReference>
<evidence type="ECO:0000256" key="5">
    <source>
        <dbReference type="ARBA" id="ARBA00022723"/>
    </source>
</evidence>
<evidence type="ECO:0000256" key="1">
    <source>
        <dbReference type="ARBA" id="ARBA00011955"/>
    </source>
</evidence>
<evidence type="ECO:0000256" key="4">
    <source>
        <dbReference type="ARBA" id="ARBA00022679"/>
    </source>
</evidence>
<feature type="binding site" evidence="11">
    <location>
        <position position="174"/>
    </location>
    <ligand>
        <name>Mg(2+)</name>
        <dbReference type="ChEBI" id="CHEBI:18420"/>
    </ligand>
</feature>
<dbReference type="RefSeq" id="WP_309490180.1">
    <property type="nucleotide sequence ID" value="NZ_JAENIG010000007.1"/>
</dbReference>
<dbReference type="InterPro" id="IPR024932">
    <property type="entry name" value="ApbE"/>
</dbReference>
<dbReference type="PIRSF" id="PIRSF006268">
    <property type="entry name" value="ApbE"/>
    <property type="match status" value="1"/>
</dbReference>
<gene>
    <name evidence="13" type="ORF">JIN83_11395</name>
</gene>
<dbReference type="GO" id="GO:0016740">
    <property type="term" value="F:transferase activity"/>
    <property type="evidence" value="ECO:0007669"/>
    <property type="project" value="UniProtKB-UniRule"/>
</dbReference>
<dbReference type="EC" id="2.7.1.180" evidence="1 10"/>
<comment type="caution">
    <text evidence="13">The sequence shown here is derived from an EMBL/GenBank/DDBJ whole genome shotgun (WGS) entry which is preliminary data.</text>
</comment>
<evidence type="ECO:0000256" key="8">
    <source>
        <dbReference type="ARBA" id="ARBA00031306"/>
    </source>
</evidence>
<organism evidence="13 14">
    <name type="scientific">Oceaniferula flava</name>
    <dbReference type="NCBI Taxonomy" id="2800421"/>
    <lineage>
        <taxon>Bacteria</taxon>
        <taxon>Pseudomonadati</taxon>
        <taxon>Verrucomicrobiota</taxon>
        <taxon>Verrucomicrobiia</taxon>
        <taxon>Verrucomicrobiales</taxon>
        <taxon>Verrucomicrobiaceae</taxon>
        <taxon>Oceaniferula</taxon>
    </lineage>
</organism>
<proteinExistence type="inferred from homology"/>
<protein>
    <recommendedName>
        <fullName evidence="2 10">FAD:protein FMN transferase</fullName>
        <ecNumber evidence="1 10">2.7.1.180</ecNumber>
    </recommendedName>
    <alternativeName>
        <fullName evidence="8 10">Flavin transferase</fullName>
    </alternativeName>
</protein>
<dbReference type="Proteomes" id="UP000634206">
    <property type="component" value="Unassembled WGS sequence"/>
</dbReference>
<evidence type="ECO:0000256" key="3">
    <source>
        <dbReference type="ARBA" id="ARBA00022630"/>
    </source>
</evidence>
<evidence type="ECO:0000256" key="12">
    <source>
        <dbReference type="SAM" id="SignalP"/>
    </source>
</evidence>
<comment type="catalytic activity">
    <reaction evidence="9 10">
        <text>L-threonyl-[protein] + FAD = FMN-L-threonyl-[protein] + AMP + H(+)</text>
        <dbReference type="Rhea" id="RHEA:36847"/>
        <dbReference type="Rhea" id="RHEA-COMP:11060"/>
        <dbReference type="Rhea" id="RHEA-COMP:11061"/>
        <dbReference type="ChEBI" id="CHEBI:15378"/>
        <dbReference type="ChEBI" id="CHEBI:30013"/>
        <dbReference type="ChEBI" id="CHEBI:57692"/>
        <dbReference type="ChEBI" id="CHEBI:74257"/>
        <dbReference type="ChEBI" id="CHEBI:456215"/>
        <dbReference type="EC" id="2.7.1.180"/>
    </reaction>
</comment>
<keyword evidence="3 10" id="KW-0285">Flavoprotein</keyword>
<feature type="signal peptide" evidence="12">
    <location>
        <begin position="1"/>
        <end position="22"/>
    </location>
</feature>
<evidence type="ECO:0000313" key="14">
    <source>
        <dbReference type="Proteomes" id="UP000634206"/>
    </source>
</evidence>
<sequence length="338" mass="35852">MTARSIIACLLSLSPITSVSLAAEPVALERYHFQSALMGTKFQIVLYSDDAGSAKKAADAAFELGQKVEDACSDYDPRSELMALMKPPATQQVSPLLADVLSKSLAIAQETDGGFDPTLGGHSWNWRRARTRGKLPTAQAIAAAQAISGWRNLTIDAQGRVTKGLPGMKLDLGGIAKGYAADLMLEELKRRGIRIATVAAGGDVRLGDPPPGQQGWRVGLKTLGSEPAKARAFIIVSNCAVSTSGDLHQFSVIDGKRYSHIVDPATGLGLTQRISATVVAPTATRSDALATASCVSDRFRALLLANKRAEKALIITLDKAGRPQQRRSADFPNIHTAP</sequence>
<reference evidence="13" key="1">
    <citation type="submission" date="2021-01" db="EMBL/GenBank/DDBJ databases">
        <title>Modified the classification status of verrucomicrobia.</title>
        <authorList>
            <person name="Feng X."/>
        </authorList>
    </citation>
    <scope>NUCLEOTIDE SEQUENCE</scope>
    <source>
        <strain evidence="13">5K15</strain>
    </source>
</reference>
<feature type="binding site" evidence="11">
    <location>
        <position position="287"/>
    </location>
    <ligand>
        <name>Mg(2+)</name>
        <dbReference type="ChEBI" id="CHEBI:18420"/>
    </ligand>
</feature>
<dbReference type="PANTHER" id="PTHR30040">
    <property type="entry name" value="THIAMINE BIOSYNTHESIS LIPOPROTEIN APBE"/>
    <property type="match status" value="1"/>
</dbReference>
<feature type="binding site" evidence="11">
    <location>
        <position position="291"/>
    </location>
    <ligand>
        <name>Mg(2+)</name>
        <dbReference type="ChEBI" id="CHEBI:18420"/>
    </ligand>
</feature>
<dbReference type="EMBL" id="JAENIG010000007">
    <property type="protein sequence ID" value="MBK1855567.1"/>
    <property type="molecule type" value="Genomic_DNA"/>
</dbReference>
<comment type="similarity">
    <text evidence="10">Belongs to the ApbE family.</text>
</comment>
<accession>A0AAE2V8H6</accession>
<dbReference type="Pfam" id="PF02424">
    <property type="entry name" value="ApbE"/>
    <property type="match status" value="1"/>
</dbReference>
<dbReference type="InterPro" id="IPR003374">
    <property type="entry name" value="ApbE-like_sf"/>
</dbReference>
<evidence type="ECO:0000256" key="11">
    <source>
        <dbReference type="PIRSR" id="PIRSR006268-2"/>
    </source>
</evidence>
<keyword evidence="4 10" id="KW-0808">Transferase</keyword>
<keyword evidence="5 10" id="KW-0479">Metal-binding</keyword>
<keyword evidence="14" id="KW-1185">Reference proteome</keyword>
<keyword evidence="12" id="KW-0732">Signal</keyword>
<dbReference type="GO" id="GO:0046872">
    <property type="term" value="F:metal ion binding"/>
    <property type="evidence" value="ECO:0007669"/>
    <property type="project" value="UniProtKB-UniRule"/>
</dbReference>
<evidence type="ECO:0000256" key="10">
    <source>
        <dbReference type="PIRNR" id="PIRNR006268"/>
    </source>
</evidence>
<evidence type="ECO:0000256" key="2">
    <source>
        <dbReference type="ARBA" id="ARBA00016337"/>
    </source>
</evidence>
<evidence type="ECO:0000313" key="13">
    <source>
        <dbReference type="EMBL" id="MBK1855567.1"/>
    </source>
</evidence>
<feature type="chain" id="PRO_5042236678" description="FAD:protein FMN transferase" evidence="12">
    <location>
        <begin position="23"/>
        <end position="338"/>
    </location>
</feature>
<name>A0AAE2V8H6_9BACT</name>
<keyword evidence="7 10" id="KW-0460">Magnesium</keyword>
<dbReference type="PANTHER" id="PTHR30040:SF2">
    <property type="entry name" value="FAD:PROTEIN FMN TRANSFERASE"/>
    <property type="match status" value="1"/>
</dbReference>
<keyword evidence="6 10" id="KW-0274">FAD</keyword>